<reference evidence="15 16" key="1">
    <citation type="submission" date="2017-08" db="EMBL/GenBank/DDBJ databases">
        <title>Infants hospitalized years apart are colonized by the same room-sourced microbial strains.</title>
        <authorList>
            <person name="Brooks B."/>
            <person name="Olm M.R."/>
            <person name="Firek B.A."/>
            <person name="Baker R."/>
            <person name="Thomas B.C."/>
            <person name="Morowitz M.J."/>
            <person name="Banfield J.F."/>
        </authorList>
    </citation>
    <scope>NUCLEOTIDE SEQUENCE [LARGE SCALE GENOMIC DNA]</scope>
    <source>
        <strain evidence="15">S2_003_000_R2_11</strain>
    </source>
</reference>
<evidence type="ECO:0000259" key="14">
    <source>
        <dbReference type="PROSITE" id="PS51296"/>
    </source>
</evidence>
<evidence type="ECO:0000256" key="2">
    <source>
        <dbReference type="ARBA" id="ARBA00005141"/>
    </source>
</evidence>
<proteinExistence type="inferred from homology"/>
<evidence type="ECO:0000313" key="15">
    <source>
        <dbReference type="EMBL" id="PZQ99289.1"/>
    </source>
</evidence>
<accession>A0A2W5SB98</accession>
<dbReference type="PANTHER" id="PTHR46522:SF1">
    <property type="entry name" value="INACTIVE CYTIDINE MONOPHOSPHATE-N-ACETYLNEURAMINIC ACID HYDROXYLASE"/>
    <property type="match status" value="1"/>
</dbReference>
<dbReference type="GO" id="GO:0030338">
    <property type="term" value="F:CMP-N-acetylneuraminate monooxygenase activity"/>
    <property type="evidence" value="ECO:0007669"/>
    <property type="project" value="UniProtKB-EC"/>
</dbReference>
<dbReference type="EMBL" id="QFQS01000001">
    <property type="protein sequence ID" value="PZQ99289.1"/>
    <property type="molecule type" value="Genomic_DNA"/>
</dbReference>
<name>A0A2W5SB98_CERSP</name>
<organism evidence="15 16">
    <name type="scientific">Cereibacter sphaeroides</name>
    <name type="common">Rhodobacter sphaeroides</name>
    <dbReference type="NCBI Taxonomy" id="1063"/>
    <lineage>
        <taxon>Bacteria</taxon>
        <taxon>Pseudomonadati</taxon>
        <taxon>Pseudomonadota</taxon>
        <taxon>Alphaproteobacteria</taxon>
        <taxon>Rhodobacterales</taxon>
        <taxon>Paracoccaceae</taxon>
        <taxon>Cereibacter</taxon>
    </lineage>
</organism>
<comment type="function">
    <text evidence="1">Sialic acids are components of carbohydrate chains of glycoconjugates and are involved in cell-cell recognition and cell-pathogen interactions. Catalyzes the conversion of CMP-N-acetylneuraminic acid (CMP-Neu5Ac) into its hydroxylated derivative CMP-N-glycolylneuraminic acid (CMP-Neu5Gc), a sialic acid abundantly expressed at the surface of many cells.</text>
</comment>
<evidence type="ECO:0000256" key="6">
    <source>
        <dbReference type="ARBA" id="ARBA00022714"/>
    </source>
</evidence>
<comment type="caution">
    <text evidence="15">The sequence shown here is derived from an EMBL/GenBank/DDBJ whole genome shotgun (WGS) entry which is preliminary data.</text>
</comment>
<dbReference type="InterPro" id="IPR017941">
    <property type="entry name" value="Rieske_2Fe-2S"/>
</dbReference>
<dbReference type="UniPathway" id="UPA00628"/>
<comment type="similarity">
    <text evidence="3">Belongs to the CMP-Neu5Ac hydroxylase family.</text>
</comment>
<dbReference type="EC" id="1.14.18.2" evidence="4"/>
<evidence type="ECO:0000256" key="10">
    <source>
        <dbReference type="ARBA" id="ARBA00029883"/>
    </source>
</evidence>
<dbReference type="PROSITE" id="PS51296">
    <property type="entry name" value="RIESKE"/>
    <property type="match status" value="1"/>
</dbReference>
<dbReference type="InterPro" id="IPR036866">
    <property type="entry name" value="RibonucZ/Hydroxyglut_hydro"/>
</dbReference>
<evidence type="ECO:0000256" key="11">
    <source>
        <dbReference type="ARBA" id="ARBA00030460"/>
    </source>
</evidence>
<evidence type="ECO:0000256" key="4">
    <source>
        <dbReference type="ARBA" id="ARBA00011904"/>
    </source>
</evidence>
<evidence type="ECO:0000256" key="8">
    <source>
        <dbReference type="ARBA" id="ARBA00023004"/>
    </source>
</evidence>
<gene>
    <name evidence="15" type="ORF">DI533_00875</name>
</gene>
<dbReference type="GO" id="GO:0006054">
    <property type="term" value="P:N-acetylneuraminate metabolic process"/>
    <property type="evidence" value="ECO:0007669"/>
    <property type="project" value="UniProtKB-UniPathway"/>
</dbReference>
<dbReference type="Proteomes" id="UP000248975">
    <property type="component" value="Unassembled WGS sequence"/>
</dbReference>
<dbReference type="InterPro" id="IPR027033">
    <property type="entry name" value="Cnh"/>
</dbReference>
<dbReference type="SUPFAM" id="SSF56281">
    <property type="entry name" value="Metallo-hydrolase/oxidoreductase"/>
    <property type="match status" value="1"/>
</dbReference>
<dbReference type="Pfam" id="PF13483">
    <property type="entry name" value="Lactamase_B_3"/>
    <property type="match status" value="1"/>
</dbReference>
<keyword evidence="6" id="KW-0001">2Fe-2S</keyword>
<dbReference type="PANTHER" id="PTHR46522">
    <property type="entry name" value="CYTIDINE MONOPHOSPHATE-N-ACETYLNEURAMINIC ACID HYDROXYLASE"/>
    <property type="match status" value="1"/>
</dbReference>
<dbReference type="Gene3D" id="3.60.15.10">
    <property type="entry name" value="Ribonuclease Z/Hydroxyacylglutathione hydrolase-like"/>
    <property type="match status" value="1"/>
</dbReference>
<evidence type="ECO:0000256" key="12">
    <source>
        <dbReference type="ARBA" id="ARBA00033362"/>
    </source>
</evidence>
<evidence type="ECO:0000256" key="5">
    <source>
        <dbReference type="ARBA" id="ARBA00015403"/>
    </source>
</evidence>
<protein>
    <recommendedName>
        <fullName evidence="5">Cytidine monophosphate-N-acetylneuraminic acid hydroxylase</fullName>
        <ecNumber evidence="4">1.14.18.2</ecNumber>
    </recommendedName>
    <alternativeName>
        <fullName evidence="12">CMP-N-acetylneuraminate monooxygenase</fullName>
    </alternativeName>
    <alternativeName>
        <fullName evidence="11">CMP-Neu5Ac hydroxylase</fullName>
    </alternativeName>
    <alternativeName>
        <fullName evidence="10">CMP-NeuAc hydroxylase</fullName>
    </alternativeName>
</protein>
<dbReference type="InterPro" id="IPR036922">
    <property type="entry name" value="Rieske_2Fe-2S_sf"/>
</dbReference>
<dbReference type="GO" id="GO:0051537">
    <property type="term" value="F:2 iron, 2 sulfur cluster binding"/>
    <property type="evidence" value="ECO:0007669"/>
    <property type="project" value="UniProtKB-KW"/>
</dbReference>
<evidence type="ECO:0000256" key="7">
    <source>
        <dbReference type="ARBA" id="ARBA00022723"/>
    </source>
</evidence>
<dbReference type="Pfam" id="PF00355">
    <property type="entry name" value="Rieske"/>
    <property type="match status" value="1"/>
</dbReference>
<comment type="pathway">
    <text evidence="2">Amino-sugar metabolism; N-acetylneuraminate metabolism.</text>
</comment>
<dbReference type="SUPFAM" id="SSF50022">
    <property type="entry name" value="ISP domain"/>
    <property type="match status" value="1"/>
</dbReference>
<evidence type="ECO:0000313" key="16">
    <source>
        <dbReference type="Proteomes" id="UP000248975"/>
    </source>
</evidence>
<sequence length="596" mass="67610">MWPALPRSGGSRSARSRRRAARTAASAWSLRVRPMRIAGRQFVRRAARFDTVEQTVSLDLAALGMGVVQTEDFIVYRTGEEVRIYDRVCDHNGGRLITNGGAVSCPLHGWRFDPRSGAYENAAARKKPVFQAFADNMPAVVELARKSSRRGLQGYGERRGTSLRFLNHACVVVETGGIRFATDPWIFGPAFCNGWWLAWPSPQDSMQVLNNCDFIYISHNHPDHLHPETLSDVRRDMPILTPDFATGSTLRYLRDLGFGEIHSMGFDEVWADEAGQIALSCLKSGDFRDDSGLLLESGEFTALFGVDSNYIDFWRFPERLTVLANSFAGGASGFPLCFENYTEAEKRRIVTRNRNAVRATNRMMLEIARPDFFLPYAGFFKERAERDAFIAERNNKNAIADFAENCAGVDCEILDVTKAQIFRFDGDRLVSSLADQADSLPVDDIAQYLKDSLQSYGNVDENLIRDYFLRSKFQRDLDFELIVTTDDFSRPLASFNIHFREGDDPLILTAGDGIAPRRHDVRYKQIRVRAAELMKVIRQGLPWEDLSIGFQCRVYREPNVYNADFWYHFSNVYVNDAVKTRTQDCAGCAILEQRVF</sequence>
<keyword evidence="9" id="KW-0411">Iron-sulfur</keyword>
<dbReference type="CDD" id="cd03467">
    <property type="entry name" value="Rieske"/>
    <property type="match status" value="1"/>
</dbReference>
<evidence type="ECO:0000256" key="9">
    <source>
        <dbReference type="ARBA" id="ARBA00023014"/>
    </source>
</evidence>
<dbReference type="Gene3D" id="2.102.10.10">
    <property type="entry name" value="Rieske [2Fe-2S] iron-sulphur domain"/>
    <property type="match status" value="1"/>
</dbReference>
<comment type="catalytic activity">
    <reaction evidence="13">
        <text>CMP-N-acetyl-beta-neuraminate + 2 Fe(II)-[cytochrome b5] + O2 + 2 H(+) = CMP-N-glycoloyl-beta-neuraminate + 2 Fe(III)-[cytochrome b5] + H2O</text>
        <dbReference type="Rhea" id="RHEA:16145"/>
        <dbReference type="Rhea" id="RHEA-COMP:10438"/>
        <dbReference type="Rhea" id="RHEA-COMP:10439"/>
        <dbReference type="ChEBI" id="CHEBI:15377"/>
        <dbReference type="ChEBI" id="CHEBI:15378"/>
        <dbReference type="ChEBI" id="CHEBI:15379"/>
        <dbReference type="ChEBI" id="CHEBI:29033"/>
        <dbReference type="ChEBI" id="CHEBI:29034"/>
        <dbReference type="ChEBI" id="CHEBI:57812"/>
        <dbReference type="ChEBI" id="CHEBI:58376"/>
        <dbReference type="EC" id="1.14.18.2"/>
    </reaction>
</comment>
<dbReference type="GO" id="GO:0046381">
    <property type="term" value="P:CMP-N-acetylneuraminate metabolic process"/>
    <property type="evidence" value="ECO:0007669"/>
    <property type="project" value="TreeGrafter"/>
</dbReference>
<dbReference type="GO" id="GO:0005737">
    <property type="term" value="C:cytoplasm"/>
    <property type="evidence" value="ECO:0007669"/>
    <property type="project" value="TreeGrafter"/>
</dbReference>
<keyword evidence="8" id="KW-0408">Iron</keyword>
<keyword evidence="7" id="KW-0479">Metal-binding</keyword>
<feature type="domain" description="Rieske" evidence="14">
    <location>
        <begin position="71"/>
        <end position="141"/>
    </location>
</feature>
<evidence type="ECO:0000256" key="1">
    <source>
        <dbReference type="ARBA" id="ARBA00003414"/>
    </source>
</evidence>
<evidence type="ECO:0000256" key="3">
    <source>
        <dbReference type="ARBA" id="ARBA00010303"/>
    </source>
</evidence>
<dbReference type="GO" id="GO:0046872">
    <property type="term" value="F:metal ion binding"/>
    <property type="evidence" value="ECO:0007669"/>
    <property type="project" value="UniProtKB-KW"/>
</dbReference>
<dbReference type="AlphaFoldDB" id="A0A2W5SB98"/>
<evidence type="ECO:0000256" key="13">
    <source>
        <dbReference type="ARBA" id="ARBA00048491"/>
    </source>
</evidence>